<evidence type="ECO:0000256" key="3">
    <source>
        <dbReference type="ARBA" id="ARBA00023052"/>
    </source>
</evidence>
<dbReference type="CDD" id="cd07035">
    <property type="entry name" value="TPP_PYR_POX_like"/>
    <property type="match status" value="1"/>
</dbReference>
<evidence type="ECO:0000313" key="9">
    <source>
        <dbReference type="Proteomes" id="UP000247465"/>
    </source>
</evidence>
<dbReference type="GO" id="GO:0003984">
    <property type="term" value="F:acetolactate synthase activity"/>
    <property type="evidence" value="ECO:0007669"/>
    <property type="project" value="UniProtKB-EC"/>
</dbReference>
<dbReference type="GO" id="GO:0050660">
    <property type="term" value="F:flavin adenine dinucleotide binding"/>
    <property type="evidence" value="ECO:0007669"/>
    <property type="project" value="TreeGrafter"/>
</dbReference>
<feature type="domain" description="Thiamine pyrophosphate enzyme TPP-binding" evidence="6">
    <location>
        <begin position="392"/>
        <end position="542"/>
    </location>
</feature>
<dbReference type="SUPFAM" id="SSF52467">
    <property type="entry name" value="DHS-like NAD/FAD-binding domain"/>
    <property type="match status" value="1"/>
</dbReference>
<dbReference type="GO" id="GO:0000287">
    <property type="term" value="F:magnesium ion binding"/>
    <property type="evidence" value="ECO:0007669"/>
    <property type="project" value="InterPro"/>
</dbReference>
<dbReference type="GO" id="GO:0030976">
    <property type="term" value="F:thiamine pyrophosphate binding"/>
    <property type="evidence" value="ECO:0007669"/>
    <property type="project" value="InterPro"/>
</dbReference>
<evidence type="ECO:0000313" key="8">
    <source>
        <dbReference type="EMBL" id="AWT59179.1"/>
    </source>
</evidence>
<dbReference type="SUPFAM" id="SSF52518">
    <property type="entry name" value="Thiamin diphosphate-binding fold (THDP-binding)"/>
    <property type="match status" value="2"/>
</dbReference>
<name>A0A2Z4AB80_9BACT</name>
<dbReference type="PROSITE" id="PS00187">
    <property type="entry name" value="TPP_ENZYMES"/>
    <property type="match status" value="1"/>
</dbReference>
<accession>A0A2Z4AB80</accession>
<dbReference type="InterPro" id="IPR045229">
    <property type="entry name" value="TPP_enz"/>
</dbReference>
<dbReference type="PANTHER" id="PTHR18968">
    <property type="entry name" value="THIAMINE PYROPHOSPHATE ENZYMES"/>
    <property type="match status" value="1"/>
</dbReference>
<dbReference type="Pfam" id="PF02776">
    <property type="entry name" value="TPP_enzyme_N"/>
    <property type="match status" value="1"/>
</dbReference>
<dbReference type="KEGG" id="mtar:DF168_00360"/>
<dbReference type="Pfam" id="PF02775">
    <property type="entry name" value="TPP_enzyme_C"/>
    <property type="match status" value="1"/>
</dbReference>
<comment type="cofactor">
    <cofactor evidence="1">
        <name>thiamine diphosphate</name>
        <dbReference type="ChEBI" id="CHEBI:58937"/>
    </cofactor>
</comment>
<dbReference type="InterPro" id="IPR011766">
    <property type="entry name" value="TPP_enzyme_TPP-bd"/>
</dbReference>
<dbReference type="InterPro" id="IPR029035">
    <property type="entry name" value="DHS-like_NAD/FAD-binding_dom"/>
</dbReference>
<evidence type="ECO:0000256" key="1">
    <source>
        <dbReference type="ARBA" id="ARBA00001964"/>
    </source>
</evidence>
<dbReference type="GO" id="GO:0005948">
    <property type="term" value="C:acetolactate synthase complex"/>
    <property type="evidence" value="ECO:0007669"/>
    <property type="project" value="TreeGrafter"/>
</dbReference>
<dbReference type="Pfam" id="PF00205">
    <property type="entry name" value="TPP_enzyme_M"/>
    <property type="match status" value="1"/>
</dbReference>
<evidence type="ECO:0000259" key="7">
    <source>
        <dbReference type="Pfam" id="PF02776"/>
    </source>
</evidence>
<dbReference type="CDD" id="cd00568">
    <property type="entry name" value="TPP_enzymes"/>
    <property type="match status" value="1"/>
</dbReference>
<feature type="domain" description="Thiamine pyrophosphate enzyme N-terminal TPP-binding" evidence="7">
    <location>
        <begin position="5"/>
        <end position="116"/>
    </location>
</feature>
<evidence type="ECO:0000256" key="2">
    <source>
        <dbReference type="ARBA" id="ARBA00007812"/>
    </source>
</evidence>
<sequence>MAKITGARFIAETIQKIGISHVFFMPYIAPRALMEMERLGITRVQTHGEKPAAYMADAYARVRRGPGLCMAQSVGAVNLAAGLQDAYLACSPVVALTGRENQISQKRHAYQEVDHVGPFSAVTKYSAFVSHLEQLPFYLRQAFRSATSGTPGPVHLDMEGLAGQAVVEEKADLEVIIEEMFSHVPPLRPEAQIESIEKALQLLIRAMRPVIVAGGGVTASGSSAELVELAQKLSIPVATSLNAKAMFPCDHPLAVGVPGSYSRACANQVLCEADLVFFIGSHTGGQVTNGYTIPPQGTPIIQLDINPEELGRNYPIKVGLHGDVRNTLRRMITHTETTEPRTDWVKRVQALVKTWKESISNLYNSDVIPIRPERLCRELSESLPSDTILVSDTGHSGIWTGTMLDLRHSNQLYIRCAGSLGWGLPAAMGAKCASPDRPVLCFTGDGGIWYHLSELETAVRCGINTVTVVNNNHSLNQEKHGNEAIYGGQTFGSDELWLFGENDFAAIAESMGCVGITVRKPGDLSSALDRAFNSNRPVVVDVKTHLEGIAPQAWVPNQKVL</sequence>
<reference evidence="8 9" key="1">
    <citation type="submission" date="2018-06" db="EMBL/GenBank/DDBJ databases">
        <title>Draft Genome Sequence of a Novel Marine Bacterium Related to the Verrucomicrobia.</title>
        <authorList>
            <person name="Vosseberg J."/>
            <person name="Martijn J."/>
            <person name="Ettema T.J.G."/>
        </authorList>
    </citation>
    <scope>NUCLEOTIDE SEQUENCE [LARGE SCALE GENOMIC DNA]</scope>
    <source>
        <strain evidence="8">TARA_B100001123</strain>
    </source>
</reference>
<keyword evidence="3 4" id="KW-0786">Thiamine pyrophosphate</keyword>
<dbReference type="InterPro" id="IPR000399">
    <property type="entry name" value="TPP-bd_CS"/>
</dbReference>
<evidence type="ECO:0000259" key="5">
    <source>
        <dbReference type="Pfam" id="PF00205"/>
    </source>
</evidence>
<protein>
    <submittedName>
        <fullName evidence="8">Acetolactate synthase large subunit</fullName>
        <ecNumber evidence="8">2.2.1.6</ecNumber>
    </submittedName>
</protein>
<proteinExistence type="inferred from homology"/>
<dbReference type="AlphaFoldDB" id="A0A2Z4AB80"/>
<dbReference type="GO" id="GO:0009097">
    <property type="term" value="P:isoleucine biosynthetic process"/>
    <property type="evidence" value="ECO:0007669"/>
    <property type="project" value="TreeGrafter"/>
</dbReference>
<dbReference type="PANTHER" id="PTHR18968:SF13">
    <property type="entry name" value="ACETOLACTATE SYNTHASE CATALYTIC SUBUNIT, MITOCHONDRIAL"/>
    <property type="match status" value="1"/>
</dbReference>
<dbReference type="EC" id="2.2.1.6" evidence="8"/>
<dbReference type="InterPro" id="IPR029061">
    <property type="entry name" value="THDP-binding"/>
</dbReference>
<organism evidence="8 9">
    <name type="scientific">Candidatus Moanibacter tarae</name>
    <dbReference type="NCBI Taxonomy" id="2200854"/>
    <lineage>
        <taxon>Bacteria</taxon>
        <taxon>Pseudomonadati</taxon>
        <taxon>Verrucomicrobiota</taxon>
        <taxon>Opitutia</taxon>
        <taxon>Puniceicoccales</taxon>
        <taxon>Puniceicoccales incertae sedis</taxon>
        <taxon>Candidatus Moanibacter</taxon>
    </lineage>
</organism>
<evidence type="ECO:0000259" key="6">
    <source>
        <dbReference type="Pfam" id="PF02775"/>
    </source>
</evidence>
<dbReference type="Gene3D" id="3.40.50.1220">
    <property type="entry name" value="TPP-binding domain"/>
    <property type="match status" value="1"/>
</dbReference>
<dbReference type="Proteomes" id="UP000247465">
    <property type="component" value="Chromosome"/>
</dbReference>
<gene>
    <name evidence="8" type="primary">ilvB_1</name>
    <name evidence="8" type="ORF">DF168_00360</name>
</gene>
<dbReference type="GO" id="GO:0009099">
    <property type="term" value="P:L-valine biosynthetic process"/>
    <property type="evidence" value="ECO:0007669"/>
    <property type="project" value="TreeGrafter"/>
</dbReference>
<evidence type="ECO:0000256" key="4">
    <source>
        <dbReference type="RuleBase" id="RU362132"/>
    </source>
</evidence>
<dbReference type="InterPro" id="IPR012001">
    <property type="entry name" value="Thiamin_PyroP_enz_TPP-bd_dom"/>
</dbReference>
<dbReference type="InterPro" id="IPR012000">
    <property type="entry name" value="Thiamin_PyroP_enz_cen_dom"/>
</dbReference>
<keyword evidence="8" id="KW-0808">Transferase</keyword>
<dbReference type="Gene3D" id="3.40.50.970">
    <property type="match status" value="2"/>
</dbReference>
<feature type="domain" description="Thiamine pyrophosphate enzyme central" evidence="5">
    <location>
        <begin position="196"/>
        <end position="330"/>
    </location>
</feature>
<dbReference type="EMBL" id="CP029803">
    <property type="protein sequence ID" value="AWT59179.1"/>
    <property type="molecule type" value="Genomic_DNA"/>
</dbReference>
<comment type="similarity">
    <text evidence="2 4">Belongs to the TPP enzyme family.</text>
</comment>